<name>A0ABX3MSC1_9RHOB</name>
<evidence type="ECO:0000313" key="4">
    <source>
        <dbReference type="Proteomes" id="UP000242224"/>
    </source>
</evidence>
<proteinExistence type="predicted"/>
<dbReference type="Proteomes" id="UP000242224">
    <property type="component" value="Unassembled WGS sequence"/>
</dbReference>
<accession>A0ABX3MSC1</accession>
<evidence type="ECO:0000313" key="3">
    <source>
        <dbReference type="EMBL" id="OOY14063.1"/>
    </source>
</evidence>
<comment type="caution">
    <text evidence="3">The sequence shown here is derived from an EMBL/GenBank/DDBJ whole genome shotgun (WGS) entry which is preliminary data.</text>
</comment>
<evidence type="ECO:0000256" key="2">
    <source>
        <dbReference type="SAM" id="MobiDB-lite"/>
    </source>
</evidence>
<keyword evidence="4" id="KW-1185">Reference proteome</keyword>
<gene>
    <name evidence="3" type="ORF">BMG00_10050</name>
</gene>
<feature type="coiled-coil region" evidence="1">
    <location>
        <begin position="650"/>
        <end position="677"/>
    </location>
</feature>
<protein>
    <submittedName>
        <fullName evidence="3">Uncharacterized protein</fullName>
    </submittedName>
</protein>
<feature type="compositionally biased region" description="Pro residues" evidence="2">
    <location>
        <begin position="155"/>
        <end position="165"/>
    </location>
</feature>
<dbReference type="EMBL" id="MPZS01000001">
    <property type="protein sequence ID" value="OOY14063.1"/>
    <property type="molecule type" value="Genomic_DNA"/>
</dbReference>
<evidence type="ECO:0000256" key="1">
    <source>
        <dbReference type="SAM" id="Coils"/>
    </source>
</evidence>
<reference evidence="3 4" key="1">
    <citation type="submission" date="2016-11" db="EMBL/GenBank/DDBJ databases">
        <title>A multilocus sequence analysis scheme for characterization of bacteria in the genus Thioclava.</title>
        <authorList>
            <person name="Liu Y."/>
            <person name="Shao Z."/>
        </authorList>
    </citation>
    <scope>NUCLEOTIDE SEQUENCE [LARGE SCALE GENOMIC DNA]</scope>
    <source>
        <strain evidence="3 4">11.10-0-13</strain>
    </source>
</reference>
<feature type="region of interest" description="Disordered" evidence="2">
    <location>
        <begin position="84"/>
        <end position="113"/>
    </location>
</feature>
<organism evidence="3 4">
    <name type="scientific">Thioclava marina</name>
    <dbReference type="NCBI Taxonomy" id="1915077"/>
    <lineage>
        <taxon>Bacteria</taxon>
        <taxon>Pseudomonadati</taxon>
        <taxon>Pseudomonadota</taxon>
        <taxon>Alphaproteobacteria</taxon>
        <taxon>Rhodobacterales</taxon>
        <taxon>Paracoccaceae</taxon>
        <taxon>Thioclava</taxon>
    </lineage>
</organism>
<sequence length="681" mass="72866">MKESGGRLFFETAKNITARHFTLDDGSLVIDFRTVIETPSNTGAPSEPPDPAPVATEGLAIPKTIQPVAIGTPHLDLYWKTETVLTPDAPPPPSPEIRDRSPAPATPAPPNPQVAEIEENLTREIGRAASQGLIAVDPTQSAAPLQRDEAKSKAGPPPQPPPDPIAPQDHIAYRLTTAVDRDQLQMSHDIYTKTGETCPPEGYFDIAAWADDRPALDQIGEARRRLLGEFDIPDQTWVIALARIYIAFGFGVEARALLADLAEPAPNVAALLFLAAVLDEDRAAASMPLARMTDCESAVALWALLGASPPPEKGAVNFSAVTRSYAALPPDLRQVLGPKLVSKLIAIGASDVAQSVRMALARVSIDDEAALDVVDARLSHEAGSEEAAPALEKLSQRNAPEGVEALLLLVDEQLADRQTVPPAQVEQALALAFELSGAPEAPALVRAAALGYASQHKFDAAFDTLAAWPQSVEPLMRAETHEKVLTMLLEQPDDALFLRLYFSQREGILKSPPGKPVRTALANRLIELGMADTATEILKTSRDFTQSDKLIFARAALVALDPAAALAHLGGVDGIEAEKLRGDALSRLGLHDGARSAYLRAGEDDKARAEAWHQGDWNTLRHGGDAVEKNFIEAFDTQRNIGGGDDPGPIRAARSLLAASKEERKALQDMLDRLGKSGADE</sequence>
<keyword evidence="1" id="KW-0175">Coiled coil</keyword>
<feature type="region of interest" description="Disordered" evidence="2">
    <location>
        <begin position="140"/>
        <end position="168"/>
    </location>
</feature>